<name>A0A7C5M1Q9_9PROT</name>
<evidence type="ECO:0000256" key="2">
    <source>
        <dbReference type="ARBA" id="ARBA00022645"/>
    </source>
</evidence>
<comment type="caution">
    <text evidence="7">The sequence shown here is derived from an EMBL/GenBank/DDBJ whole genome shotgun (WGS) entry which is preliminary data.</text>
</comment>
<dbReference type="Gene3D" id="3.30.450.330">
    <property type="match status" value="1"/>
</dbReference>
<evidence type="ECO:0000256" key="1">
    <source>
        <dbReference type="ARBA" id="ARBA00004370"/>
    </source>
</evidence>
<dbReference type="PANTHER" id="PTHR30627:SF1">
    <property type="entry name" value="PEPTIDOGLYCAN D,D-TRANSPEPTIDASE FTSI"/>
    <property type="match status" value="1"/>
</dbReference>
<dbReference type="Pfam" id="PF00905">
    <property type="entry name" value="Transpeptidase"/>
    <property type="match status" value="1"/>
</dbReference>
<evidence type="ECO:0000259" key="5">
    <source>
        <dbReference type="Pfam" id="PF00905"/>
    </source>
</evidence>
<keyword evidence="2" id="KW-0645">Protease</keyword>
<feature type="transmembrane region" description="Helical" evidence="4">
    <location>
        <begin position="39"/>
        <end position="62"/>
    </location>
</feature>
<dbReference type="EMBL" id="DRMJ01000013">
    <property type="protein sequence ID" value="HHL42015.1"/>
    <property type="molecule type" value="Genomic_DNA"/>
</dbReference>
<dbReference type="Proteomes" id="UP000885830">
    <property type="component" value="Unassembled WGS sequence"/>
</dbReference>
<dbReference type="AlphaFoldDB" id="A0A7C5M1Q9"/>
<dbReference type="InterPro" id="IPR005311">
    <property type="entry name" value="PBP_dimer"/>
</dbReference>
<reference evidence="7" key="1">
    <citation type="journal article" date="2020" name="mSystems">
        <title>Genome- and Community-Level Interaction Insights into Carbon Utilization and Element Cycling Functions of Hydrothermarchaeota in Hydrothermal Sediment.</title>
        <authorList>
            <person name="Zhou Z."/>
            <person name="Liu Y."/>
            <person name="Xu W."/>
            <person name="Pan J."/>
            <person name="Luo Z.H."/>
            <person name="Li M."/>
        </authorList>
    </citation>
    <scope>NUCLEOTIDE SEQUENCE [LARGE SCALE GENOMIC DNA]</scope>
    <source>
        <strain evidence="7">HyVt-485</strain>
    </source>
</reference>
<evidence type="ECO:0000259" key="6">
    <source>
        <dbReference type="Pfam" id="PF03717"/>
    </source>
</evidence>
<dbReference type="SUPFAM" id="SSF56601">
    <property type="entry name" value="beta-lactamase/transpeptidase-like"/>
    <property type="match status" value="1"/>
</dbReference>
<feature type="domain" description="Penicillin-binding protein transpeptidase" evidence="5">
    <location>
        <begin position="242"/>
        <end position="523"/>
    </location>
</feature>
<dbReference type="InterPro" id="IPR012338">
    <property type="entry name" value="Beta-lactam/transpept-like"/>
</dbReference>
<dbReference type="Gene3D" id="3.40.710.10">
    <property type="entry name" value="DD-peptidase/beta-lactamase superfamily"/>
    <property type="match status" value="1"/>
</dbReference>
<gene>
    <name evidence="7" type="ORF">ENJ42_00210</name>
</gene>
<evidence type="ECO:0000256" key="3">
    <source>
        <dbReference type="ARBA" id="ARBA00023136"/>
    </source>
</evidence>
<proteinExistence type="predicted"/>
<dbReference type="InterPro" id="IPR036138">
    <property type="entry name" value="PBP_dimer_sf"/>
</dbReference>
<dbReference type="GO" id="GO:0005886">
    <property type="term" value="C:plasma membrane"/>
    <property type="evidence" value="ECO:0007669"/>
    <property type="project" value="TreeGrafter"/>
</dbReference>
<organism evidence="7">
    <name type="scientific">Hellea balneolensis</name>
    <dbReference type="NCBI Taxonomy" id="287478"/>
    <lineage>
        <taxon>Bacteria</taxon>
        <taxon>Pseudomonadati</taxon>
        <taxon>Pseudomonadota</taxon>
        <taxon>Alphaproteobacteria</taxon>
        <taxon>Maricaulales</taxon>
        <taxon>Robiginitomaculaceae</taxon>
        <taxon>Hellea</taxon>
    </lineage>
</organism>
<evidence type="ECO:0000313" key="7">
    <source>
        <dbReference type="EMBL" id="HHL42015.1"/>
    </source>
</evidence>
<dbReference type="Gene3D" id="3.90.1310.10">
    <property type="entry name" value="Penicillin-binding protein 2a (Domain 2)"/>
    <property type="match status" value="1"/>
</dbReference>
<dbReference type="SUPFAM" id="SSF56519">
    <property type="entry name" value="Penicillin binding protein dimerisation domain"/>
    <property type="match status" value="1"/>
</dbReference>
<sequence length="565" mass="61674">MISPPTQNQLGEFPPLSSGRSIEIEDQEYAQVRSARVRIILVLVGFACVVAVLVGRLAQIAVLKTPPQKMQMASNVVKYRADITDRHGELLATTLETYSLYVNPKKVWDPVASTEAITSVLPDLDAADVEEKLTSGKSFYWLKRNLSPSERQKVFALGLPELAFEIEPKRVYPRGKLAAHVLGFTDIDLNGTAGVEKAFDARLSDPKIGPLALSLDMKVQFAVEDELQNGMEKYKAEAAVGIVLNIKTGELLAMASFPTFDPNQSGAASPYSRLNRASMQLYELGSTFKPITMALAEENKVLKPDEKLPVQKPLVIQKKLINDDHHSPVPLGIFDILAKSSNRGSALLALRAGADAQQDLLRRLGLFNRVPIELKETAAPLLPPEWQDLTTATVSYGHGISVTPLALATAIGSLLNDGMYVTPTVKKREVGQAIPRKRVLDAQVSQTIQDMMRYVVTNGTGRNAAVPGYELMGKTGTAEKLVNGQYDKKRLVTSFEAAFPHSDPHYLVFVVFDEPKPAADTYGFATAGWNSARVAGKIVERIAPMLGVRKYVANSGRSYQMGGSQ</sequence>
<protein>
    <submittedName>
        <fullName evidence="7">Penicillin-binding protein 2</fullName>
    </submittedName>
</protein>
<dbReference type="GO" id="GO:0004180">
    <property type="term" value="F:carboxypeptidase activity"/>
    <property type="evidence" value="ECO:0007669"/>
    <property type="project" value="UniProtKB-KW"/>
</dbReference>
<feature type="domain" description="Penicillin-binding protein dimerisation" evidence="6">
    <location>
        <begin position="80"/>
        <end position="186"/>
    </location>
</feature>
<dbReference type="GO" id="GO:0008658">
    <property type="term" value="F:penicillin binding"/>
    <property type="evidence" value="ECO:0007669"/>
    <property type="project" value="InterPro"/>
</dbReference>
<dbReference type="InterPro" id="IPR050515">
    <property type="entry name" value="Beta-lactam/transpept"/>
</dbReference>
<dbReference type="PANTHER" id="PTHR30627">
    <property type="entry name" value="PEPTIDOGLYCAN D,D-TRANSPEPTIDASE"/>
    <property type="match status" value="1"/>
</dbReference>
<accession>A0A7C5M1Q9</accession>
<keyword evidence="3 4" id="KW-0472">Membrane</keyword>
<dbReference type="InterPro" id="IPR001460">
    <property type="entry name" value="PCN-bd_Tpept"/>
</dbReference>
<evidence type="ECO:0000256" key="4">
    <source>
        <dbReference type="SAM" id="Phobius"/>
    </source>
</evidence>
<keyword evidence="4" id="KW-0812">Transmembrane</keyword>
<dbReference type="Pfam" id="PF03717">
    <property type="entry name" value="PBP_dimer"/>
    <property type="match status" value="1"/>
</dbReference>
<keyword evidence="2" id="KW-0378">Hydrolase</keyword>
<keyword evidence="4" id="KW-1133">Transmembrane helix</keyword>
<dbReference type="GO" id="GO:0071555">
    <property type="term" value="P:cell wall organization"/>
    <property type="evidence" value="ECO:0007669"/>
    <property type="project" value="TreeGrafter"/>
</dbReference>
<keyword evidence="2" id="KW-0121">Carboxypeptidase</keyword>
<comment type="subcellular location">
    <subcellularLocation>
        <location evidence="1">Membrane</location>
    </subcellularLocation>
</comment>